<feature type="region of interest" description="Disordered" evidence="1">
    <location>
        <begin position="1"/>
        <end position="28"/>
    </location>
</feature>
<dbReference type="EMBL" id="JAGHQM010001340">
    <property type="protein sequence ID" value="KAH0555820.1"/>
    <property type="molecule type" value="Genomic_DNA"/>
</dbReference>
<organism evidence="2 3">
    <name type="scientific">Trichoglossum hirsutum</name>
    <dbReference type="NCBI Taxonomy" id="265104"/>
    <lineage>
        <taxon>Eukaryota</taxon>
        <taxon>Fungi</taxon>
        <taxon>Dikarya</taxon>
        <taxon>Ascomycota</taxon>
        <taxon>Pezizomycotina</taxon>
        <taxon>Geoglossomycetes</taxon>
        <taxon>Geoglossales</taxon>
        <taxon>Geoglossaceae</taxon>
        <taxon>Trichoglossum</taxon>
    </lineage>
</organism>
<dbReference type="Proteomes" id="UP000750711">
    <property type="component" value="Unassembled WGS sequence"/>
</dbReference>
<protein>
    <submittedName>
        <fullName evidence="2">Uncharacterized protein</fullName>
    </submittedName>
</protein>
<evidence type="ECO:0000256" key="1">
    <source>
        <dbReference type="SAM" id="MobiDB-lite"/>
    </source>
</evidence>
<keyword evidence="3" id="KW-1185">Reference proteome</keyword>
<accession>A0A9P8IIV3</accession>
<evidence type="ECO:0000313" key="2">
    <source>
        <dbReference type="EMBL" id="KAH0555820.1"/>
    </source>
</evidence>
<evidence type="ECO:0000313" key="3">
    <source>
        <dbReference type="Proteomes" id="UP000750711"/>
    </source>
</evidence>
<reference evidence="2" key="1">
    <citation type="submission" date="2021-03" db="EMBL/GenBank/DDBJ databases">
        <title>Comparative genomics and phylogenomic investigation of the class Geoglossomycetes provide insights into ecological specialization and systematics.</title>
        <authorList>
            <person name="Melie T."/>
            <person name="Pirro S."/>
            <person name="Miller A.N."/>
            <person name="Quandt A."/>
        </authorList>
    </citation>
    <scope>NUCLEOTIDE SEQUENCE</scope>
    <source>
        <strain evidence="2">CAQ_001_2017</strain>
    </source>
</reference>
<dbReference type="AlphaFoldDB" id="A0A9P8IIV3"/>
<name>A0A9P8IIV3_9PEZI</name>
<sequence length="234" mass="26402">MSGFEHRAYLPPRNETVPDPNPSLDQQPETDFEITACVSLLPPRFLRDVILSCSIPLNPLKPMTLTSHFERVFNHCMAIWNLPGQSILFTKDFIVQSFREAAQSYITRTDVAASFDLLGPLTAPLYIRLTLKVTCDLILIFQQLFWATPRKRILTKPDLDSQLRSYKGSRVRQRIHQLVDGSVGAFDIITSFQPEKLKQVIGNVVESGHVLVLEELRGKCAAEGREMPLAELPG</sequence>
<proteinExistence type="predicted"/>
<comment type="caution">
    <text evidence="2">The sequence shown here is derived from an EMBL/GenBank/DDBJ whole genome shotgun (WGS) entry which is preliminary data.</text>
</comment>
<gene>
    <name evidence="2" type="ORF">GP486_006230</name>
</gene>